<accession>A0A3E4Y7V6</accession>
<proteinExistence type="predicted"/>
<reference evidence="1 2" key="1">
    <citation type="submission" date="2018-08" db="EMBL/GenBank/DDBJ databases">
        <title>A genome reference for cultivated species of the human gut microbiota.</title>
        <authorList>
            <person name="Zou Y."/>
            <person name="Xue W."/>
            <person name="Luo G."/>
        </authorList>
    </citation>
    <scope>NUCLEOTIDE SEQUENCE [LARGE SCALE GENOMIC DNA]</scope>
    <source>
        <strain evidence="1 2">OM07-13</strain>
    </source>
</reference>
<dbReference type="RefSeq" id="WP_117470423.1">
    <property type="nucleotide sequence ID" value="NZ_QSTP01000011.1"/>
</dbReference>
<sequence length="118" mass="13889">MMEAKKKYVKPAFRFVTDLRSILECLYEVYGTDGELLLKGEKLSDTVICPFIRMVQKKCSVVDAEILHLMLWKIYMVSARKEAFVADAKKELQPYLTKKDEKQIDTIYDTTYTIDRRH</sequence>
<dbReference type="Proteomes" id="UP000260758">
    <property type="component" value="Unassembled WGS sequence"/>
</dbReference>
<dbReference type="EMBL" id="QSTP01000011">
    <property type="protein sequence ID" value="RGM70376.1"/>
    <property type="molecule type" value="Genomic_DNA"/>
</dbReference>
<dbReference type="AlphaFoldDB" id="A0A3E4Y7V6"/>
<comment type="caution">
    <text evidence="1">The sequence shown here is derived from an EMBL/GenBank/DDBJ whole genome shotgun (WGS) entry which is preliminary data.</text>
</comment>
<evidence type="ECO:0000313" key="1">
    <source>
        <dbReference type="EMBL" id="RGM70376.1"/>
    </source>
</evidence>
<evidence type="ECO:0000313" key="2">
    <source>
        <dbReference type="Proteomes" id="UP000260758"/>
    </source>
</evidence>
<protein>
    <submittedName>
        <fullName evidence="1">Uncharacterized protein</fullName>
    </submittedName>
</protein>
<name>A0A3E4Y7V6_9FIRM</name>
<organism evidence="1 2">
    <name type="scientific">Agathobacter rectalis</name>
    <dbReference type="NCBI Taxonomy" id="39491"/>
    <lineage>
        <taxon>Bacteria</taxon>
        <taxon>Bacillati</taxon>
        <taxon>Bacillota</taxon>
        <taxon>Clostridia</taxon>
        <taxon>Lachnospirales</taxon>
        <taxon>Lachnospiraceae</taxon>
        <taxon>Agathobacter</taxon>
    </lineage>
</organism>
<gene>
    <name evidence="1" type="ORF">DXB99_10710</name>
</gene>